<name>A0AAW6RH44_9BURK</name>
<evidence type="ECO:0000256" key="6">
    <source>
        <dbReference type="ARBA" id="ARBA00023026"/>
    </source>
</evidence>
<organism evidence="10 11">
    <name type="scientific">Ottowia cancrivicina</name>
    <dbReference type="NCBI Taxonomy" id="3040346"/>
    <lineage>
        <taxon>Bacteria</taxon>
        <taxon>Pseudomonadati</taxon>
        <taxon>Pseudomonadota</taxon>
        <taxon>Betaproteobacteria</taxon>
        <taxon>Burkholderiales</taxon>
        <taxon>Comamonadaceae</taxon>
        <taxon>Ottowia</taxon>
    </lineage>
</organism>
<comment type="subcellular location">
    <subcellularLocation>
        <location evidence="1">Cell membrane</location>
        <topology evidence="1">Multi-pass membrane protein</topology>
    </subcellularLocation>
</comment>
<keyword evidence="6" id="KW-0843">Virulence</keyword>
<evidence type="ECO:0000256" key="2">
    <source>
        <dbReference type="ARBA" id="ARBA00010690"/>
    </source>
</evidence>
<feature type="transmembrane region" description="Helical" evidence="9">
    <location>
        <begin position="34"/>
        <end position="54"/>
    </location>
</feature>
<keyword evidence="3" id="KW-1003">Cell membrane</keyword>
<dbReference type="PANTHER" id="PTHR30531">
    <property type="entry name" value="FLAGELLAR BIOSYNTHETIC PROTEIN FLHB"/>
    <property type="match status" value="1"/>
</dbReference>
<protein>
    <submittedName>
        <fullName evidence="10">Type III secretion system export apparatus subunit SctU</fullName>
    </submittedName>
</protein>
<feature type="compositionally biased region" description="Basic and acidic residues" evidence="8">
    <location>
        <begin position="7"/>
        <end position="30"/>
    </location>
</feature>
<keyword evidence="7 9" id="KW-0472">Membrane</keyword>
<feature type="transmembrane region" description="Helical" evidence="9">
    <location>
        <begin position="88"/>
        <end position="109"/>
    </location>
</feature>
<dbReference type="InterPro" id="IPR006307">
    <property type="entry name" value="BsaZ-like"/>
</dbReference>
<dbReference type="Pfam" id="PF01312">
    <property type="entry name" value="Bac_export_2"/>
    <property type="match status" value="1"/>
</dbReference>
<evidence type="ECO:0000256" key="8">
    <source>
        <dbReference type="SAM" id="MobiDB-lite"/>
    </source>
</evidence>
<dbReference type="InterPro" id="IPR029025">
    <property type="entry name" value="T3SS_substrate_exporter_C"/>
</dbReference>
<feature type="region of interest" description="Disordered" evidence="8">
    <location>
        <begin position="1"/>
        <end position="30"/>
    </location>
</feature>
<proteinExistence type="inferred from homology"/>
<evidence type="ECO:0000313" key="10">
    <source>
        <dbReference type="EMBL" id="MDG9699570.1"/>
    </source>
</evidence>
<evidence type="ECO:0000256" key="3">
    <source>
        <dbReference type="ARBA" id="ARBA00022475"/>
    </source>
</evidence>
<dbReference type="SUPFAM" id="SSF160544">
    <property type="entry name" value="EscU C-terminal domain-like"/>
    <property type="match status" value="1"/>
</dbReference>
<feature type="transmembrane region" description="Helical" evidence="9">
    <location>
        <begin position="149"/>
        <end position="167"/>
    </location>
</feature>
<comment type="caution">
    <text evidence="10">The sequence shown here is derived from an EMBL/GenBank/DDBJ whole genome shotgun (WGS) entry which is preliminary data.</text>
</comment>
<keyword evidence="11" id="KW-1185">Reference proteome</keyword>
<sequence length="413" mass="44989">MSGSDDSGDKTEKPTPKKLQDARKKGDISKSKDVTSTAGLLVLLALAAMALPLIGGRLSALVDASFAVVHEPFSAAAPRLGYMALQTLLVLVGLVAMPVAIVGVLIEFLQAGPVLTIEKLKPKMENMNPAKGFKRIFSMDNLVEFVKSILKTAVVGVIAWLSMKTILPQLPELVHGGARSIGSALWNASWTLVAWAVGSFVLVSAMDAAWQRYSFMKKMRMSMRDIRQEVKDAEGDPHVKQQRMQIQHEWAQQGASHAAANAHVLVVNPTHVAIAIDYDRERCPVPTVIAKGEDDDALAMRRAAAESGVPVLRNVKLARQLLADVETGDIVPAELFDIIATIILWAQDVRRELKAIASGLISPPSEEQKSKRRTPPGEDLTDYGYRPQPAAETDEAQPGRRRKRPRPPMPKTA</sequence>
<keyword evidence="4 9" id="KW-0812">Transmembrane</keyword>
<accession>A0AAW6RH44</accession>
<gene>
    <name evidence="10" type="primary">sctU</name>
    <name evidence="10" type="ORF">QB898_07590</name>
</gene>
<evidence type="ECO:0000256" key="7">
    <source>
        <dbReference type="ARBA" id="ARBA00023136"/>
    </source>
</evidence>
<dbReference type="AlphaFoldDB" id="A0AAW6RH44"/>
<evidence type="ECO:0000256" key="4">
    <source>
        <dbReference type="ARBA" id="ARBA00022692"/>
    </source>
</evidence>
<comment type="similarity">
    <text evidence="2">Belongs to the type III secretion exporter family.</text>
</comment>
<dbReference type="Gene3D" id="3.40.1690.10">
    <property type="entry name" value="secretion proteins EscU"/>
    <property type="match status" value="1"/>
</dbReference>
<evidence type="ECO:0000256" key="5">
    <source>
        <dbReference type="ARBA" id="ARBA00022989"/>
    </source>
</evidence>
<reference evidence="10 11" key="1">
    <citation type="submission" date="2023-04" db="EMBL/GenBank/DDBJ databases">
        <title>Ottowia paracancer sp. nov., isolated from human stomach.</title>
        <authorList>
            <person name="Song Y."/>
        </authorList>
    </citation>
    <scope>NUCLEOTIDE SEQUENCE [LARGE SCALE GENOMIC DNA]</scope>
    <source>
        <strain evidence="10 11">10c7w1</strain>
    </source>
</reference>
<feature type="region of interest" description="Disordered" evidence="8">
    <location>
        <begin position="363"/>
        <end position="413"/>
    </location>
</feature>
<dbReference type="EMBL" id="JARVII010000013">
    <property type="protein sequence ID" value="MDG9699570.1"/>
    <property type="molecule type" value="Genomic_DNA"/>
</dbReference>
<dbReference type="PRINTS" id="PR00950">
    <property type="entry name" value="TYPE3IMSPROT"/>
</dbReference>
<dbReference type="Proteomes" id="UP001237156">
    <property type="component" value="Unassembled WGS sequence"/>
</dbReference>
<dbReference type="NCBIfam" id="TIGR01404">
    <property type="entry name" value="FlhB_rel_III"/>
    <property type="match status" value="1"/>
</dbReference>
<dbReference type="InterPro" id="IPR006135">
    <property type="entry name" value="T3SS_substrate_exporter"/>
</dbReference>
<dbReference type="PANTHER" id="PTHR30531:SF14">
    <property type="entry name" value="SURFACE PRESENTATION OF ANTIGENS PROTEIN SPAS"/>
    <property type="match status" value="1"/>
</dbReference>
<keyword evidence="5 9" id="KW-1133">Transmembrane helix</keyword>
<dbReference type="RefSeq" id="WP_279524449.1">
    <property type="nucleotide sequence ID" value="NZ_JARVII010000013.1"/>
</dbReference>
<dbReference type="GO" id="GO:0009306">
    <property type="term" value="P:protein secretion"/>
    <property type="evidence" value="ECO:0007669"/>
    <property type="project" value="InterPro"/>
</dbReference>
<feature type="transmembrane region" description="Helical" evidence="9">
    <location>
        <begin position="187"/>
        <end position="210"/>
    </location>
</feature>
<evidence type="ECO:0000256" key="9">
    <source>
        <dbReference type="SAM" id="Phobius"/>
    </source>
</evidence>
<dbReference type="GO" id="GO:0005886">
    <property type="term" value="C:plasma membrane"/>
    <property type="evidence" value="ECO:0007669"/>
    <property type="project" value="UniProtKB-SubCell"/>
</dbReference>
<dbReference type="Gene3D" id="6.10.250.2080">
    <property type="match status" value="1"/>
</dbReference>
<evidence type="ECO:0000313" key="11">
    <source>
        <dbReference type="Proteomes" id="UP001237156"/>
    </source>
</evidence>
<evidence type="ECO:0000256" key="1">
    <source>
        <dbReference type="ARBA" id="ARBA00004651"/>
    </source>
</evidence>